<dbReference type="Pfam" id="PF00239">
    <property type="entry name" value="Resolvase"/>
    <property type="match status" value="1"/>
</dbReference>
<keyword evidence="4" id="KW-1185">Reference proteome</keyword>
<comment type="caution">
    <text evidence="3">The sequence shown here is derived from an EMBL/GenBank/DDBJ whole genome shotgun (WGS) entry which is preliminary data.</text>
</comment>
<dbReference type="InterPro" id="IPR050639">
    <property type="entry name" value="SSR_resolvase"/>
</dbReference>
<gene>
    <name evidence="3" type="ORF">ACFPUY_03580</name>
</gene>
<dbReference type="InterPro" id="IPR006119">
    <property type="entry name" value="Resolv_N"/>
</dbReference>
<dbReference type="Proteomes" id="UP001596096">
    <property type="component" value="Unassembled WGS sequence"/>
</dbReference>
<dbReference type="Pfam" id="PF07508">
    <property type="entry name" value="Recombinase"/>
    <property type="match status" value="1"/>
</dbReference>
<proteinExistence type="predicted"/>
<protein>
    <submittedName>
        <fullName evidence="3">Recombinase family protein</fullName>
    </submittedName>
</protein>
<reference evidence="4" key="1">
    <citation type="journal article" date="2019" name="Int. J. Syst. Evol. Microbiol.">
        <title>The Global Catalogue of Microorganisms (GCM) 10K type strain sequencing project: providing services to taxonomists for standard genome sequencing and annotation.</title>
        <authorList>
            <consortium name="The Broad Institute Genomics Platform"/>
            <consortium name="The Broad Institute Genome Sequencing Center for Infectious Disease"/>
            <person name="Wu L."/>
            <person name="Ma J."/>
        </authorList>
    </citation>
    <scope>NUCLEOTIDE SEQUENCE [LARGE SCALE GENOMIC DNA]</scope>
    <source>
        <strain evidence="4">CGMCC 4.7106</strain>
    </source>
</reference>
<sequence length="579" mass="66498">MIPFAFWGRVSTEDNQDPASSRNWQLSRSRALIEPRGGVIVAEFFDIDKSRSIPPQRRPQAAILLDELRNPNRGFDAVVVGEPQRAFYGNQFGNTFELFNHYGVPLWVPEVGGPIDPANEAHELIMLMFGGISKGERNRIKMRVRTTMEAQAKIEGRFLGGRPPYGYRLGDVGPHPNPGKAADGKRLRRLEPDPVTAPIVARIFWEFLHGQGLYLIAEGLTREGIPCPSAYDRARNRHRSGLAWSKSAIQAILLNPRYTGRQVWNKQRKQEELLDVQDVTQGHITKLKWNPESQWVWSEKIVHEPIVDTETFERVQKLLSANGRPAVERKPRSSPRPYVLRGLLHCGVCNRRMEGSWNNGRTHYRCKFPTEYALANKIEHPRTVYVREDQILGELDTWLCQIFAPDNLRRTVETLLEARDNEADRVVIEAAKRTVDDCDRRMARYRTTLDAGGDPQEIGRWMAETRAERLKAEGSLRAINRRRETTEKEVMELIPRLAEMTDVLEDADPAERNDLYTQMGLHLVYKPSERVVVVKARPSMYQSTCPRGEHHRTHMAHHRRWPHPRSLTAGRSDRLVHGL</sequence>
<feature type="domain" description="Recombinase" evidence="2">
    <location>
        <begin position="164"/>
        <end position="325"/>
    </location>
</feature>
<name>A0ABW1BNA1_9ACTN</name>
<dbReference type="InterPro" id="IPR025827">
    <property type="entry name" value="Zn_ribbon_recom_dom"/>
</dbReference>
<dbReference type="PROSITE" id="PS51737">
    <property type="entry name" value="RECOMBINASE_DNA_BIND"/>
    <property type="match status" value="1"/>
</dbReference>
<accession>A0ABW1BNA1</accession>
<dbReference type="Pfam" id="PF13408">
    <property type="entry name" value="Zn_ribbon_recom"/>
    <property type="match status" value="1"/>
</dbReference>
<evidence type="ECO:0000259" key="2">
    <source>
        <dbReference type="PROSITE" id="PS51737"/>
    </source>
</evidence>
<evidence type="ECO:0000313" key="4">
    <source>
        <dbReference type="Proteomes" id="UP001596096"/>
    </source>
</evidence>
<dbReference type="PANTHER" id="PTHR30461:SF23">
    <property type="entry name" value="DNA RECOMBINASE-RELATED"/>
    <property type="match status" value="1"/>
</dbReference>
<evidence type="ECO:0000313" key="3">
    <source>
        <dbReference type="EMBL" id="MFC5814148.1"/>
    </source>
</evidence>
<dbReference type="SMART" id="SM00857">
    <property type="entry name" value="Resolvase"/>
    <property type="match status" value="1"/>
</dbReference>
<dbReference type="InterPro" id="IPR011109">
    <property type="entry name" value="DNA_bind_recombinase_dom"/>
</dbReference>
<dbReference type="RefSeq" id="WP_219544956.1">
    <property type="nucleotide sequence ID" value="NZ_JAHKRN010000012.1"/>
</dbReference>
<dbReference type="EMBL" id="JBHSNW010000001">
    <property type="protein sequence ID" value="MFC5814148.1"/>
    <property type="molecule type" value="Genomic_DNA"/>
</dbReference>
<feature type="region of interest" description="Disordered" evidence="1">
    <location>
        <begin position="543"/>
        <end position="579"/>
    </location>
</feature>
<organism evidence="3 4">
    <name type="scientific">Nonomuraea harbinensis</name>
    <dbReference type="NCBI Taxonomy" id="1286938"/>
    <lineage>
        <taxon>Bacteria</taxon>
        <taxon>Bacillati</taxon>
        <taxon>Actinomycetota</taxon>
        <taxon>Actinomycetes</taxon>
        <taxon>Streptosporangiales</taxon>
        <taxon>Streptosporangiaceae</taxon>
        <taxon>Nonomuraea</taxon>
    </lineage>
</organism>
<evidence type="ECO:0000256" key="1">
    <source>
        <dbReference type="SAM" id="MobiDB-lite"/>
    </source>
</evidence>
<feature type="compositionally biased region" description="Basic residues" evidence="1">
    <location>
        <begin position="549"/>
        <end position="563"/>
    </location>
</feature>
<dbReference type="PANTHER" id="PTHR30461">
    <property type="entry name" value="DNA-INVERTASE FROM LAMBDOID PROPHAGE"/>
    <property type="match status" value="1"/>
</dbReference>